<dbReference type="Proteomes" id="UP000422221">
    <property type="component" value="Unassembled WGS sequence"/>
</dbReference>
<feature type="chain" id="PRO_5029538632" description="FrrB" evidence="1">
    <location>
        <begin position="28"/>
        <end position="237"/>
    </location>
</feature>
<comment type="caution">
    <text evidence="2">The sequence shown here is derived from an EMBL/GenBank/DDBJ whole genome shotgun (WGS) entry which is preliminary data.</text>
</comment>
<dbReference type="SUPFAM" id="SSF56935">
    <property type="entry name" value="Porins"/>
    <property type="match status" value="1"/>
</dbReference>
<evidence type="ECO:0000313" key="3">
    <source>
        <dbReference type="Proteomes" id="UP000422221"/>
    </source>
</evidence>
<evidence type="ECO:0000256" key="1">
    <source>
        <dbReference type="SAM" id="SignalP"/>
    </source>
</evidence>
<evidence type="ECO:0000313" key="2">
    <source>
        <dbReference type="EMBL" id="KAA3757425.1"/>
    </source>
</evidence>
<dbReference type="EMBL" id="VWMK01000033">
    <property type="protein sequence ID" value="KAA3757425.1"/>
    <property type="molecule type" value="Genomic_DNA"/>
</dbReference>
<gene>
    <name evidence="2" type="ORF">F3F73_22095</name>
</gene>
<feature type="signal peptide" evidence="1">
    <location>
        <begin position="1"/>
        <end position="27"/>
    </location>
</feature>
<protein>
    <recommendedName>
        <fullName evidence="4">FrrB</fullName>
    </recommendedName>
</protein>
<accession>A0A7J4XCX6</accession>
<sequence>MKTTINGKLRGVAVALLSMLIPATVTAQDKFEISLGAEVVSKYVWRGFDQASGTSVQPSLGLAYKGISLSAWGSTSVTDLEPKELDLTLAYGIGRFGIAVTDYWWSGESGKYGHYKESHYFEGALSYNFGDKVPLTLSAAMMFAGADKNPDGDQNFSAYFNAAYDIACPGKVTLTPSVGISTKSYMYTGEKISGFTDISLKAAKEVKVTDSFLIPIFVQFIVSPVMDKTYLIFGMSF</sequence>
<organism evidence="2 3">
    <name type="scientific">Bacteroides salyersiae</name>
    <dbReference type="NCBI Taxonomy" id="291644"/>
    <lineage>
        <taxon>Bacteria</taxon>
        <taxon>Pseudomonadati</taxon>
        <taxon>Bacteroidota</taxon>
        <taxon>Bacteroidia</taxon>
        <taxon>Bacteroidales</taxon>
        <taxon>Bacteroidaceae</taxon>
        <taxon>Bacteroides</taxon>
    </lineage>
</organism>
<dbReference type="RefSeq" id="WP_005923322.1">
    <property type="nucleotide sequence ID" value="NZ_CABKSE010000001.1"/>
</dbReference>
<evidence type="ECO:0008006" key="4">
    <source>
        <dbReference type="Google" id="ProtNLM"/>
    </source>
</evidence>
<name>A0A7J4XCX6_9BACE</name>
<proteinExistence type="predicted"/>
<dbReference type="GeneID" id="93116792"/>
<dbReference type="AlphaFoldDB" id="A0A7J4XCX6"/>
<keyword evidence="1" id="KW-0732">Signal</keyword>
<reference evidence="2 3" key="1">
    <citation type="journal article" date="2019" name="Nat. Med.">
        <title>A library of human gut bacterial isolates paired with longitudinal multiomics data enables mechanistic microbiome research.</title>
        <authorList>
            <person name="Poyet M."/>
            <person name="Groussin M."/>
            <person name="Gibbons S.M."/>
            <person name="Avila-Pacheco J."/>
            <person name="Jiang X."/>
            <person name="Kearney S.M."/>
            <person name="Perrotta A.R."/>
            <person name="Berdy B."/>
            <person name="Zhao S."/>
            <person name="Lieberman T.D."/>
            <person name="Swanson P.K."/>
            <person name="Smith M."/>
            <person name="Roesemann S."/>
            <person name="Alexander J.E."/>
            <person name="Rich S.A."/>
            <person name="Livny J."/>
            <person name="Vlamakis H."/>
            <person name="Clish C."/>
            <person name="Bullock K."/>
            <person name="Deik A."/>
            <person name="Scott J."/>
            <person name="Pierce K.A."/>
            <person name="Xavier R.J."/>
            <person name="Alm E.J."/>
        </authorList>
    </citation>
    <scope>NUCLEOTIDE SEQUENCE [LARGE SCALE GENOMIC DNA]</scope>
    <source>
        <strain evidence="2 3">BIOML-A10</strain>
    </source>
</reference>